<dbReference type="Gene3D" id="2.60.120.340">
    <property type="entry name" value="Nucleoplasmin core domain"/>
    <property type="match status" value="1"/>
</dbReference>
<sequence length="290" mass="31869">MEFWGVEVKPGEPLKVKPEVFRLIHISQAALGEVKDGKGPKCVPIHLKVGDKKYVMGTLSAEDRPQLMFDLVFEREFELSHDWKDGSIYFAGYIADDDSRYLESHRDGEDFSDEDEEEENQVDELQNAKLEPNVGPKSATNKALPAEPKPLEKSILKKVELKKDKTESNEDDDDSDVSEDDDEGEEISEMEEDSSDASADTDSEDSDDENQDMVSQKTKSGKKRPPETATEMLVPVAAKKTKSAAPQILGGKSPSANGKSGSQVSGKSCSKTFNSKNAVQSRAKAKHGGK</sequence>
<name>A0ABM4WKQ3_COFAR</name>
<feature type="compositionally biased region" description="Acidic residues" evidence="1">
    <location>
        <begin position="110"/>
        <end position="122"/>
    </location>
</feature>
<gene>
    <name evidence="4" type="primary">LOC113726927</name>
</gene>
<proteinExistence type="predicted"/>
<evidence type="ECO:0000313" key="3">
    <source>
        <dbReference type="Proteomes" id="UP001652660"/>
    </source>
</evidence>
<accession>A0ABM4WKQ3</accession>
<dbReference type="Pfam" id="PF17800">
    <property type="entry name" value="NPL"/>
    <property type="match status" value="1"/>
</dbReference>
<evidence type="ECO:0000259" key="2">
    <source>
        <dbReference type="Pfam" id="PF17800"/>
    </source>
</evidence>
<organism evidence="3 4">
    <name type="scientific">Coffea arabica</name>
    <name type="common">Arabian coffee</name>
    <dbReference type="NCBI Taxonomy" id="13443"/>
    <lineage>
        <taxon>Eukaryota</taxon>
        <taxon>Viridiplantae</taxon>
        <taxon>Streptophyta</taxon>
        <taxon>Embryophyta</taxon>
        <taxon>Tracheophyta</taxon>
        <taxon>Spermatophyta</taxon>
        <taxon>Magnoliopsida</taxon>
        <taxon>eudicotyledons</taxon>
        <taxon>Gunneridae</taxon>
        <taxon>Pentapetalae</taxon>
        <taxon>asterids</taxon>
        <taxon>lamiids</taxon>
        <taxon>Gentianales</taxon>
        <taxon>Rubiaceae</taxon>
        <taxon>Ixoroideae</taxon>
        <taxon>Gardenieae complex</taxon>
        <taxon>Bertiereae - Coffeeae clade</taxon>
        <taxon>Coffeeae</taxon>
        <taxon>Coffea</taxon>
    </lineage>
</organism>
<protein>
    <submittedName>
        <fullName evidence="4">Histone deacetylase HDT2-like</fullName>
    </submittedName>
</protein>
<keyword evidence="3" id="KW-1185">Reference proteome</keyword>
<reference evidence="3" key="1">
    <citation type="journal article" date="2025" name="Foods">
        <title>Unveiling the Microbial Signatures of Arabica Coffee Cherries: Insights into Ripeness Specific Diversity, Functional Traits, and Implications for Quality and Safety.</title>
        <authorList>
            <consortium name="RefSeq"/>
            <person name="Tenea G.N."/>
            <person name="Cifuentes V."/>
            <person name="Reyes P."/>
            <person name="Cevallos-Vallejos M."/>
        </authorList>
    </citation>
    <scope>NUCLEOTIDE SEQUENCE [LARGE SCALE GENOMIC DNA]</scope>
</reference>
<feature type="compositionally biased region" description="Acidic residues" evidence="1">
    <location>
        <begin position="169"/>
        <end position="211"/>
    </location>
</feature>
<dbReference type="Proteomes" id="UP001652660">
    <property type="component" value="Chromosome 1c"/>
</dbReference>
<feature type="region of interest" description="Disordered" evidence="1">
    <location>
        <begin position="104"/>
        <end position="290"/>
    </location>
</feature>
<dbReference type="GeneID" id="113726927"/>
<dbReference type="RefSeq" id="XP_071932374.1">
    <property type="nucleotide sequence ID" value="XM_072076273.1"/>
</dbReference>
<evidence type="ECO:0000256" key="1">
    <source>
        <dbReference type="SAM" id="MobiDB-lite"/>
    </source>
</evidence>
<feature type="domain" description="Nucleoplasmin-like" evidence="2">
    <location>
        <begin position="3"/>
        <end position="94"/>
    </location>
</feature>
<feature type="compositionally biased region" description="Basic and acidic residues" evidence="1">
    <location>
        <begin position="149"/>
        <end position="168"/>
    </location>
</feature>
<feature type="compositionally biased region" description="Polar residues" evidence="1">
    <location>
        <begin position="254"/>
        <end position="280"/>
    </location>
</feature>
<dbReference type="InterPro" id="IPR041232">
    <property type="entry name" value="NPL"/>
</dbReference>
<evidence type="ECO:0000313" key="4">
    <source>
        <dbReference type="RefSeq" id="XP_071932374.1"/>
    </source>
</evidence>
<reference evidence="4" key="2">
    <citation type="submission" date="2025-08" db="UniProtKB">
        <authorList>
            <consortium name="RefSeq"/>
        </authorList>
    </citation>
    <scope>IDENTIFICATION</scope>
    <source>
        <tissue evidence="4">Leaves</tissue>
    </source>
</reference>